<dbReference type="KEGG" id="cdiv:CPM_1174"/>
<dbReference type="RefSeq" id="WP_077076339.1">
    <property type="nucleotide sequence ID" value="NZ_LT671858.1"/>
</dbReference>
<feature type="transmembrane region" description="Helical" evidence="5">
    <location>
        <begin position="258"/>
        <end position="279"/>
    </location>
</feature>
<dbReference type="InterPro" id="IPR052561">
    <property type="entry name" value="ComplexI_Subunit1"/>
</dbReference>
<dbReference type="STRING" id="1673428.CPM_1174"/>
<organism evidence="6 9">
    <name type="scientific">Cuniculiplasma divulgatum</name>
    <dbReference type="NCBI Taxonomy" id="1673428"/>
    <lineage>
        <taxon>Archaea</taxon>
        <taxon>Methanobacteriati</taxon>
        <taxon>Thermoplasmatota</taxon>
        <taxon>Thermoplasmata</taxon>
        <taxon>Thermoplasmatales</taxon>
        <taxon>Cuniculiplasmataceae</taxon>
        <taxon>Cuniculiplasma</taxon>
    </lineage>
</organism>
<dbReference type="Proteomes" id="UP000195607">
    <property type="component" value="Chromosome I"/>
</dbReference>
<name>A0A1N5UYV8_9ARCH</name>
<evidence type="ECO:0000256" key="2">
    <source>
        <dbReference type="ARBA" id="ARBA00022692"/>
    </source>
</evidence>
<keyword evidence="3 5" id="KW-1133">Transmembrane helix</keyword>
<dbReference type="InterPro" id="IPR001694">
    <property type="entry name" value="NADH_UbQ_OxRdtase_su1/FPO"/>
</dbReference>
<keyword evidence="8" id="KW-1185">Reference proteome</keyword>
<feature type="transmembrane region" description="Helical" evidence="5">
    <location>
        <begin position="291"/>
        <end position="309"/>
    </location>
</feature>
<accession>A0A1N5UYV8</accession>
<dbReference type="GO" id="GO:0016829">
    <property type="term" value="F:lyase activity"/>
    <property type="evidence" value="ECO:0007669"/>
    <property type="project" value="UniProtKB-KW"/>
</dbReference>
<reference evidence="7" key="2">
    <citation type="submission" date="2016-06" db="EMBL/GenBank/DDBJ databases">
        <authorList>
            <person name="Olsen C.W."/>
            <person name="Carey S."/>
            <person name="Hinshaw L."/>
            <person name="Karasin A.I."/>
        </authorList>
    </citation>
    <scope>NUCLEOTIDE SEQUENCE [LARGE SCALE GENOMIC DNA]</scope>
    <source>
        <strain evidence="7">PM4</strain>
    </source>
</reference>
<comment type="subcellular location">
    <subcellularLocation>
        <location evidence="1">Membrane</location>
        <topology evidence="1">Multi-pass membrane protein</topology>
    </subcellularLocation>
</comment>
<dbReference type="Pfam" id="PF00146">
    <property type="entry name" value="NADHdh"/>
    <property type="match status" value="1"/>
</dbReference>
<evidence type="ECO:0000313" key="8">
    <source>
        <dbReference type="Proteomes" id="UP000187822"/>
    </source>
</evidence>
<dbReference type="AlphaFoldDB" id="A0A1N5UYV8"/>
<keyword evidence="4 5" id="KW-0472">Membrane</keyword>
<keyword evidence="2 5" id="KW-0812">Transmembrane</keyword>
<feature type="transmembrane region" description="Helical" evidence="5">
    <location>
        <begin position="173"/>
        <end position="192"/>
    </location>
</feature>
<dbReference type="GO" id="GO:0005886">
    <property type="term" value="C:plasma membrane"/>
    <property type="evidence" value="ECO:0007669"/>
    <property type="project" value="TreeGrafter"/>
</dbReference>
<dbReference type="GeneID" id="41588429"/>
<evidence type="ECO:0000313" key="6">
    <source>
        <dbReference type="EMBL" id="SIM65982.1"/>
    </source>
</evidence>
<evidence type="ECO:0000256" key="5">
    <source>
        <dbReference type="SAM" id="Phobius"/>
    </source>
</evidence>
<evidence type="ECO:0000256" key="3">
    <source>
        <dbReference type="ARBA" id="ARBA00022989"/>
    </source>
</evidence>
<evidence type="ECO:0000256" key="1">
    <source>
        <dbReference type="ARBA" id="ARBA00004141"/>
    </source>
</evidence>
<dbReference type="EMBL" id="LT671858">
    <property type="protein sequence ID" value="SIM65982.1"/>
    <property type="molecule type" value="Genomic_DNA"/>
</dbReference>
<evidence type="ECO:0000313" key="9">
    <source>
        <dbReference type="Proteomes" id="UP000195607"/>
    </source>
</evidence>
<evidence type="ECO:0000313" key="7">
    <source>
        <dbReference type="EMBL" id="SJK84985.1"/>
    </source>
</evidence>
<feature type="transmembrane region" description="Helical" evidence="5">
    <location>
        <begin position="235"/>
        <end position="252"/>
    </location>
</feature>
<evidence type="ECO:0000256" key="4">
    <source>
        <dbReference type="ARBA" id="ARBA00023136"/>
    </source>
</evidence>
<feature type="transmembrane region" description="Helical" evidence="5">
    <location>
        <begin position="100"/>
        <end position="121"/>
    </location>
</feature>
<proteinExistence type="predicted"/>
<feature type="transmembrane region" description="Helical" evidence="5">
    <location>
        <begin position="12"/>
        <end position="29"/>
    </location>
</feature>
<feature type="transmembrane region" description="Helical" evidence="5">
    <location>
        <begin position="133"/>
        <end position="153"/>
    </location>
</feature>
<reference evidence="8" key="3">
    <citation type="submission" date="2016-06" db="EMBL/GenBank/DDBJ databases">
        <authorList>
            <person name="Toshchakov V.S."/>
        </authorList>
    </citation>
    <scope>NUCLEOTIDE SEQUENCE [LARGE SCALE GENOMIC DNA]</scope>
    <source>
        <strain>PM4 (JCM 30641</strain>
        <strain evidence="8">\VKM B-2940)</strain>
    </source>
</reference>
<gene>
    <name evidence="7" type="ORF">CPM_1174</name>
    <name evidence="6" type="ORF">CSP5_1170</name>
</gene>
<dbReference type="PANTHER" id="PTHR43359:SF1">
    <property type="entry name" value="FORMATE HYDROGENLYASE SUBUNIT 4-RELATED"/>
    <property type="match status" value="1"/>
</dbReference>
<keyword evidence="6" id="KW-0456">Lyase</keyword>
<dbReference type="OrthoDB" id="15253at2157"/>
<reference evidence="6 9" key="1">
    <citation type="submission" date="2016-04" db="EMBL/GenBank/DDBJ databases">
        <authorList>
            <person name="Evans L.H."/>
            <person name="Alamgir A."/>
            <person name="Owens N."/>
            <person name="Weber N.D."/>
            <person name="Virtaneva K."/>
            <person name="Barbian K."/>
            <person name="Babar A."/>
            <person name="Rosenke K."/>
        </authorList>
    </citation>
    <scope>NUCLEOTIDE SEQUENCE [LARGE SCALE GENOMIC DNA]</scope>
    <source>
        <strain evidence="6">S5</strain>
        <strain evidence="9">S5(T) (JCM 30642 \VKM B-2941)</strain>
    </source>
</reference>
<feature type="transmembrane region" description="Helical" evidence="5">
    <location>
        <begin position="64"/>
        <end position="88"/>
    </location>
</feature>
<protein>
    <submittedName>
        <fullName evidence="6">Formate hydrogenlyase subunit HycD</fullName>
    </submittedName>
</protein>
<sequence length="316" mass="34950">MDVQLGETIIQIFGVLLLAPLVAGIYENLKAKTEFRRGPSIFQPYYDLAKYLKKEKTSTYDTNLLYRWVPMLVFGVLFSISFVIPVIIPIPTLFAPMVDFLGGAMLFSLASVFLILGAIDSRSNLSAMGASRSASFSALAEPTLILVLFSVAIESGTNNPYTTASLVSSNASLYLSLTHILSSIAFFMIFIFETGKLPVESSGLSEMGMIDEGRTYEYGGRNLFFLKYAAWIKQFLLGSVLLNIFIFPWFMFTGITGSLIDIIIMLGKWIVLILIIIFIEQILAKVRLFKIADFLAISFTLAILALVLFKLGGAII</sequence>
<dbReference type="EMBL" id="LT719092">
    <property type="protein sequence ID" value="SJK84985.1"/>
    <property type="molecule type" value="Genomic_DNA"/>
</dbReference>
<dbReference type="Proteomes" id="UP000187822">
    <property type="component" value="Chromosome I"/>
</dbReference>
<dbReference type="PANTHER" id="PTHR43359">
    <property type="entry name" value="FORMATE HYDROGENLYASE SUBUNIT 4"/>
    <property type="match status" value="1"/>
</dbReference>